<evidence type="ECO:0000313" key="2">
    <source>
        <dbReference type="EMBL" id="CAH1272544.1"/>
    </source>
</evidence>
<sequence>MADDMQTTGPDKAALRAKRASIPGDTLDLPGDLPGRSMRRVVKESMLFFWPMASIAEEGREFPSGDLPPRAEDIAARRASAGDTYTLR</sequence>
<name>A0A8K0EXH9_BRALA</name>
<reference evidence="2" key="1">
    <citation type="submission" date="2022-01" db="EMBL/GenBank/DDBJ databases">
        <authorList>
            <person name="Braso-Vives M."/>
        </authorList>
    </citation>
    <scope>NUCLEOTIDE SEQUENCE</scope>
</reference>
<dbReference type="OrthoDB" id="10297086at2759"/>
<evidence type="ECO:0000256" key="1">
    <source>
        <dbReference type="SAM" id="MobiDB-lite"/>
    </source>
</evidence>
<gene>
    <name evidence="2" type="primary">Hypp4877</name>
    <name evidence="2" type="ORF">BLAG_LOCUS24158</name>
</gene>
<protein>
    <submittedName>
        <fullName evidence="2">Hypp4877 protein</fullName>
    </submittedName>
</protein>
<dbReference type="EMBL" id="OV696693">
    <property type="protein sequence ID" value="CAH1272544.1"/>
    <property type="molecule type" value="Genomic_DNA"/>
</dbReference>
<dbReference type="AlphaFoldDB" id="A0A8K0EXH9"/>
<dbReference type="Proteomes" id="UP000838412">
    <property type="component" value="Chromosome 8"/>
</dbReference>
<feature type="region of interest" description="Disordered" evidence="1">
    <location>
        <begin position="1"/>
        <end position="31"/>
    </location>
</feature>
<organism evidence="2 3">
    <name type="scientific">Branchiostoma lanceolatum</name>
    <name type="common">Common lancelet</name>
    <name type="synonym">Amphioxus lanceolatum</name>
    <dbReference type="NCBI Taxonomy" id="7740"/>
    <lineage>
        <taxon>Eukaryota</taxon>
        <taxon>Metazoa</taxon>
        <taxon>Chordata</taxon>
        <taxon>Cephalochordata</taxon>
        <taxon>Leptocardii</taxon>
        <taxon>Amphioxiformes</taxon>
        <taxon>Branchiostomatidae</taxon>
        <taxon>Branchiostoma</taxon>
    </lineage>
</organism>
<proteinExistence type="predicted"/>
<accession>A0A8K0EXH9</accession>
<keyword evidence="3" id="KW-1185">Reference proteome</keyword>
<evidence type="ECO:0000313" key="3">
    <source>
        <dbReference type="Proteomes" id="UP000838412"/>
    </source>
</evidence>